<dbReference type="InterPro" id="IPR056460">
    <property type="entry name" value="DUF1512_N"/>
</dbReference>
<keyword evidence="1" id="KW-0812">Transmembrane</keyword>
<evidence type="ECO:0000313" key="5">
    <source>
        <dbReference type="Proteomes" id="UP000278475"/>
    </source>
</evidence>
<evidence type="ECO:0000313" key="4">
    <source>
        <dbReference type="EMBL" id="RLE50514.1"/>
    </source>
</evidence>
<keyword evidence="1" id="KW-1133">Transmembrane helix</keyword>
<dbReference type="InterPro" id="IPR009995">
    <property type="entry name" value="DUF1512"/>
</dbReference>
<dbReference type="EMBL" id="QMQV01000004">
    <property type="protein sequence ID" value="RLE50514.1"/>
    <property type="molecule type" value="Genomic_DNA"/>
</dbReference>
<feature type="domain" description="DUF1512" evidence="2">
    <location>
        <begin position="22"/>
        <end position="198"/>
    </location>
</feature>
<dbReference type="InterPro" id="IPR056461">
    <property type="entry name" value="DUF1512_C"/>
</dbReference>
<dbReference type="AlphaFoldDB" id="A0A497ET27"/>
<proteinExistence type="predicted"/>
<sequence length="377" mass="41739">MLIAKFSLFPFGDEGTGIIWNTLVFVAFLAFLFLFNQKIQLWTFQRNVERALRKLEVLANNSRENVIQAVKALTGSDIREEINRAINNFLEFFSIEPVDKDPYGVLRRLEHILDIRRDRFKDFISRIVPKASKIECENLEGVLEAAIAVNFIYKIIRHFLILGKKTKSLFILMQLDMQMPLIMRIAEAYYGALQTFSQGKPIGDGLGPLVAAKLMVNAPVKRSVAEDVVAAEVNIENRRVIVLKAEGPGGTVGKPGEAVKRIIEENGGHVSRIIMIDAAAKLEGEKTGELAEGVGAAIGDPGPEKFKIEEMATRYGIPIDAIIVKMGLDEALTVMRREIAEAADAVIDRILKAIRERTREGDTVIVAGIGNTIGIAQ</sequence>
<reference evidence="4 5" key="1">
    <citation type="submission" date="2018-06" db="EMBL/GenBank/DDBJ databases">
        <title>Extensive metabolic versatility and redundancy in microbially diverse, dynamic hydrothermal sediments.</title>
        <authorList>
            <person name="Dombrowski N."/>
            <person name="Teske A."/>
            <person name="Baker B.J."/>
        </authorList>
    </citation>
    <scope>NUCLEOTIDE SEQUENCE [LARGE SCALE GENOMIC DNA]</scope>
    <source>
        <strain evidence="4">B66_G16</strain>
    </source>
</reference>
<organism evidence="4 5">
    <name type="scientific">Thermoproteota archaeon</name>
    <dbReference type="NCBI Taxonomy" id="2056631"/>
    <lineage>
        <taxon>Archaea</taxon>
        <taxon>Thermoproteota</taxon>
    </lineage>
</organism>
<protein>
    <submittedName>
        <fullName evidence="4">DUF1512 domain-containing protein</fullName>
    </submittedName>
</protein>
<dbReference type="Pfam" id="PF07431">
    <property type="entry name" value="DUF1512"/>
    <property type="match status" value="1"/>
</dbReference>
<feature type="transmembrane region" description="Helical" evidence="1">
    <location>
        <begin position="18"/>
        <end position="36"/>
    </location>
</feature>
<name>A0A497ET27_9CREN</name>
<keyword evidence="1" id="KW-0472">Membrane</keyword>
<dbReference type="Proteomes" id="UP000278475">
    <property type="component" value="Unassembled WGS sequence"/>
</dbReference>
<dbReference type="Pfam" id="PF23542">
    <property type="entry name" value="DUF1512_C"/>
    <property type="match status" value="1"/>
</dbReference>
<evidence type="ECO:0000259" key="3">
    <source>
        <dbReference type="Pfam" id="PF23542"/>
    </source>
</evidence>
<feature type="domain" description="DUF1512" evidence="3">
    <location>
        <begin position="202"/>
        <end position="376"/>
    </location>
</feature>
<evidence type="ECO:0000256" key="1">
    <source>
        <dbReference type="SAM" id="Phobius"/>
    </source>
</evidence>
<dbReference type="PIRSF" id="PIRSF016495">
    <property type="entry name" value="UCP016495"/>
    <property type="match status" value="1"/>
</dbReference>
<accession>A0A497ET27</accession>
<evidence type="ECO:0000259" key="2">
    <source>
        <dbReference type="Pfam" id="PF07431"/>
    </source>
</evidence>
<gene>
    <name evidence="4" type="ORF">DRJ31_00965</name>
</gene>
<comment type="caution">
    <text evidence="4">The sequence shown here is derived from an EMBL/GenBank/DDBJ whole genome shotgun (WGS) entry which is preliminary data.</text>
</comment>